<gene>
    <name evidence="1" type="ORF">BaOVIS_030290</name>
</gene>
<accession>A0A9W5TDK5</accession>
<evidence type="ECO:0000313" key="2">
    <source>
        <dbReference type="Proteomes" id="UP001057455"/>
    </source>
</evidence>
<proteinExistence type="predicted"/>
<keyword evidence="2" id="KW-1185">Reference proteome</keyword>
<name>A0A9W5TDK5_BABOV</name>
<dbReference type="Gene3D" id="3.40.50.1000">
    <property type="entry name" value="HAD superfamily/HAD-like"/>
    <property type="match status" value="1"/>
</dbReference>
<dbReference type="Pfam" id="PF08282">
    <property type="entry name" value="Hydrolase_3"/>
    <property type="match status" value="1"/>
</dbReference>
<protein>
    <submittedName>
        <fullName evidence="1">Haloacid dehalogenase-like hydrolase family member protein</fullName>
    </submittedName>
</protein>
<dbReference type="InterPro" id="IPR023214">
    <property type="entry name" value="HAD_sf"/>
</dbReference>
<comment type="caution">
    <text evidence="1">The sequence shown here is derived from an EMBL/GenBank/DDBJ whole genome shotgun (WGS) entry which is preliminary data.</text>
</comment>
<dbReference type="GO" id="GO:0016787">
    <property type="term" value="F:hydrolase activity"/>
    <property type="evidence" value="ECO:0007669"/>
    <property type="project" value="UniProtKB-KW"/>
</dbReference>
<dbReference type="OrthoDB" id="363943at2759"/>
<sequence>MTFLPTFDRRIPYVAVDVDAAFVGPVPDISKRNADAFMECCGSGQIAFFCTGRGRKESLRILYNLCDVLPLYQGYPGVYHSGAIILDKGGNLIHGTYFSNHTLTRILDTVRYACFERMAIFCSFDKWMVLSDDHRMLERAMDESGLYMPLFVSTREEILNSDISQILIYQYRVISRSLAPYDNVCFKIRRDQRAFVQLAPLGVTPARGIWRLMRHYNIRCDMCSYVGYPCEISDFPTVAMEGRGPSSQQDGNRRPKNVIRVINPKCVMRPTNSA</sequence>
<dbReference type="SUPFAM" id="SSF56784">
    <property type="entry name" value="HAD-like"/>
    <property type="match status" value="1"/>
</dbReference>
<organism evidence="1 2">
    <name type="scientific">Babesia ovis</name>
    <dbReference type="NCBI Taxonomy" id="5869"/>
    <lineage>
        <taxon>Eukaryota</taxon>
        <taxon>Sar</taxon>
        <taxon>Alveolata</taxon>
        <taxon>Apicomplexa</taxon>
        <taxon>Aconoidasida</taxon>
        <taxon>Piroplasmida</taxon>
        <taxon>Babesiidae</taxon>
        <taxon>Babesia</taxon>
    </lineage>
</organism>
<keyword evidence="1" id="KW-0378">Hydrolase</keyword>
<evidence type="ECO:0000313" key="1">
    <source>
        <dbReference type="EMBL" id="GFE55625.1"/>
    </source>
</evidence>
<dbReference type="InterPro" id="IPR036412">
    <property type="entry name" value="HAD-like_sf"/>
</dbReference>
<dbReference type="AlphaFoldDB" id="A0A9W5TDK5"/>
<dbReference type="Gene3D" id="3.30.1240.10">
    <property type="match status" value="1"/>
</dbReference>
<reference evidence="1" key="1">
    <citation type="submission" date="2019-12" db="EMBL/GenBank/DDBJ databases">
        <title>Genome sequence of Babesia ovis.</title>
        <authorList>
            <person name="Yamagishi J."/>
            <person name="Sevinc F."/>
            <person name="Xuan X."/>
        </authorList>
    </citation>
    <scope>NUCLEOTIDE SEQUENCE</scope>
    <source>
        <strain evidence="1">Selcuk</strain>
    </source>
</reference>
<dbReference type="Proteomes" id="UP001057455">
    <property type="component" value="Unassembled WGS sequence"/>
</dbReference>
<dbReference type="EMBL" id="BLIY01000023">
    <property type="protein sequence ID" value="GFE55625.1"/>
    <property type="molecule type" value="Genomic_DNA"/>
</dbReference>